<dbReference type="Proteomes" id="UP000636661">
    <property type="component" value="Unassembled WGS sequence"/>
</dbReference>
<reference evidence="2" key="1">
    <citation type="journal article" date="2014" name="Int. J. Syst. Evol. Microbiol.">
        <title>Complete genome sequence of Corynebacterium casei LMG S-19264T (=DSM 44701T), isolated from a smear-ripened cheese.</title>
        <authorList>
            <consortium name="US DOE Joint Genome Institute (JGI-PGF)"/>
            <person name="Walter F."/>
            <person name="Albersmeier A."/>
            <person name="Kalinowski J."/>
            <person name="Ruckert C."/>
        </authorList>
    </citation>
    <scope>NUCLEOTIDE SEQUENCE</scope>
    <source>
        <strain evidence="2">JCM 4391</strain>
    </source>
</reference>
<dbReference type="RefSeq" id="WP_189553314.1">
    <property type="nucleotide sequence ID" value="NZ_BMTP01000014.1"/>
</dbReference>
<feature type="compositionally biased region" description="Pro residues" evidence="1">
    <location>
        <begin position="35"/>
        <end position="45"/>
    </location>
</feature>
<keyword evidence="3" id="KW-1185">Reference proteome</keyword>
<organism evidence="2 3">
    <name type="scientific">Streptomyces lavendofoliae</name>
    <dbReference type="NCBI Taxonomy" id="67314"/>
    <lineage>
        <taxon>Bacteria</taxon>
        <taxon>Bacillati</taxon>
        <taxon>Actinomycetota</taxon>
        <taxon>Actinomycetes</taxon>
        <taxon>Kitasatosporales</taxon>
        <taxon>Streptomycetaceae</taxon>
        <taxon>Streptomyces</taxon>
    </lineage>
</organism>
<dbReference type="EMBL" id="BMTP01000014">
    <property type="protein sequence ID" value="GGU54656.1"/>
    <property type="molecule type" value="Genomic_DNA"/>
</dbReference>
<accession>A0A918M5W3</accession>
<name>A0A918M5W3_9ACTN</name>
<evidence type="ECO:0000313" key="2">
    <source>
        <dbReference type="EMBL" id="GGU54656.1"/>
    </source>
</evidence>
<sequence length="45" mass="4953">MTDMPTERPAVRRVEPGAADVDAQVDLGWREPDPEPPAPETVPKE</sequence>
<protein>
    <submittedName>
        <fullName evidence="2">Uncharacterized protein</fullName>
    </submittedName>
</protein>
<evidence type="ECO:0000313" key="3">
    <source>
        <dbReference type="Proteomes" id="UP000636661"/>
    </source>
</evidence>
<gene>
    <name evidence="2" type="ORF">GCM10010274_49440</name>
</gene>
<reference evidence="2" key="2">
    <citation type="submission" date="2020-09" db="EMBL/GenBank/DDBJ databases">
        <authorList>
            <person name="Sun Q."/>
            <person name="Ohkuma M."/>
        </authorList>
    </citation>
    <scope>NUCLEOTIDE SEQUENCE</scope>
    <source>
        <strain evidence="2">JCM 4391</strain>
    </source>
</reference>
<evidence type="ECO:0000256" key="1">
    <source>
        <dbReference type="SAM" id="MobiDB-lite"/>
    </source>
</evidence>
<proteinExistence type="predicted"/>
<feature type="region of interest" description="Disordered" evidence="1">
    <location>
        <begin position="1"/>
        <end position="45"/>
    </location>
</feature>
<dbReference type="AlphaFoldDB" id="A0A918M5W3"/>
<comment type="caution">
    <text evidence="2">The sequence shown here is derived from an EMBL/GenBank/DDBJ whole genome shotgun (WGS) entry which is preliminary data.</text>
</comment>
<feature type="compositionally biased region" description="Basic and acidic residues" evidence="1">
    <location>
        <begin position="1"/>
        <end position="15"/>
    </location>
</feature>